<dbReference type="EC" id="5.6.2.4" evidence="5"/>
<dbReference type="InterPro" id="IPR027417">
    <property type="entry name" value="P-loop_NTPase"/>
</dbReference>
<dbReference type="EMBL" id="CALNXK010000165">
    <property type="protein sequence ID" value="CAH3171628.1"/>
    <property type="molecule type" value="Genomic_DNA"/>
</dbReference>
<evidence type="ECO:0000256" key="5">
    <source>
        <dbReference type="ARBA" id="ARBA00034808"/>
    </source>
</evidence>
<comment type="similarity">
    <text evidence="1">Belongs to the helicase family. RecQ subfamily.</text>
</comment>
<keyword evidence="8" id="KW-1185">Reference proteome</keyword>
<dbReference type="Proteomes" id="UP001159405">
    <property type="component" value="Unassembled WGS sequence"/>
</dbReference>
<comment type="caution">
    <text evidence="7">The sequence shown here is derived from an EMBL/GenBank/DDBJ whole genome shotgun (WGS) entry which is preliminary data.</text>
</comment>
<evidence type="ECO:0000256" key="3">
    <source>
        <dbReference type="ARBA" id="ARBA00022840"/>
    </source>
</evidence>
<dbReference type="SUPFAM" id="SSF52540">
    <property type="entry name" value="P-loop containing nucleoside triphosphate hydrolases"/>
    <property type="match status" value="1"/>
</dbReference>
<dbReference type="InterPro" id="IPR001650">
    <property type="entry name" value="Helicase_C-like"/>
</dbReference>
<evidence type="ECO:0000259" key="6">
    <source>
        <dbReference type="PROSITE" id="PS51192"/>
    </source>
</evidence>
<reference evidence="7 8" key="1">
    <citation type="submission" date="2022-05" db="EMBL/GenBank/DDBJ databases">
        <authorList>
            <consortium name="Genoscope - CEA"/>
            <person name="William W."/>
        </authorList>
    </citation>
    <scope>NUCLEOTIDE SEQUENCE [LARGE SCALE GENOMIC DNA]</scope>
</reference>
<dbReference type="InterPro" id="IPR011545">
    <property type="entry name" value="DEAD/DEAH_box_helicase_dom"/>
</dbReference>
<dbReference type="PROSITE" id="PS51192">
    <property type="entry name" value="HELICASE_ATP_BIND_1"/>
    <property type="match status" value="1"/>
</dbReference>
<dbReference type="Pfam" id="PF00271">
    <property type="entry name" value="Helicase_C"/>
    <property type="match status" value="1"/>
</dbReference>
<accession>A0ABN8R1C8</accession>
<dbReference type="InterPro" id="IPR014001">
    <property type="entry name" value="Helicase_ATP-bd"/>
</dbReference>
<evidence type="ECO:0000256" key="4">
    <source>
        <dbReference type="ARBA" id="ARBA00034617"/>
    </source>
</evidence>
<sequence>ILPVKADKNIVIVVCPLNSIVEDQLKVLQKRGITADVLQLNNDEREAIDSFNPSARLMNGDVQIEFAHPEALLSKEGRELMNSKVFQRNVVACVVDEVHCVEIWTLKKKDFKDLSALKAFFPTVPVMALTATAPSQMLKKLKHSLSLKTDCKVIAANPNRSNIYLEKKVRMSNHHGYEGFDQILVPIANDLALKRERYPMTIIYLKLKYCGYAYGLFERILADKQFVGETKYPSGRLFAQFHAPQTKRMKKSIISEIKEENSRIRVLLATSALGMGVNAPYVEHIIHISPPIF</sequence>
<feature type="domain" description="Helicase ATP-binding" evidence="6">
    <location>
        <begin position="1"/>
        <end position="151"/>
    </location>
</feature>
<keyword evidence="2" id="KW-0547">Nucleotide-binding</keyword>
<dbReference type="Pfam" id="PF00270">
    <property type="entry name" value="DEAD"/>
    <property type="match status" value="1"/>
</dbReference>
<evidence type="ECO:0000256" key="1">
    <source>
        <dbReference type="ARBA" id="ARBA00005446"/>
    </source>
</evidence>
<evidence type="ECO:0000313" key="8">
    <source>
        <dbReference type="Proteomes" id="UP001159405"/>
    </source>
</evidence>
<evidence type="ECO:0000313" key="7">
    <source>
        <dbReference type="EMBL" id="CAH3171628.1"/>
    </source>
</evidence>
<protein>
    <recommendedName>
        <fullName evidence="5">DNA 3'-5' helicase</fullName>
        <ecNumber evidence="5">5.6.2.4</ecNumber>
    </recommendedName>
</protein>
<dbReference type="Gene3D" id="3.40.50.300">
    <property type="entry name" value="P-loop containing nucleotide triphosphate hydrolases"/>
    <property type="match status" value="2"/>
</dbReference>
<dbReference type="PANTHER" id="PTHR13710">
    <property type="entry name" value="DNA HELICASE RECQ FAMILY MEMBER"/>
    <property type="match status" value="1"/>
</dbReference>
<evidence type="ECO:0000256" key="2">
    <source>
        <dbReference type="ARBA" id="ARBA00022741"/>
    </source>
</evidence>
<dbReference type="PANTHER" id="PTHR13710:SF157">
    <property type="entry name" value="DNA HELICASE"/>
    <property type="match status" value="1"/>
</dbReference>
<organism evidence="7 8">
    <name type="scientific">Porites lobata</name>
    <dbReference type="NCBI Taxonomy" id="104759"/>
    <lineage>
        <taxon>Eukaryota</taxon>
        <taxon>Metazoa</taxon>
        <taxon>Cnidaria</taxon>
        <taxon>Anthozoa</taxon>
        <taxon>Hexacorallia</taxon>
        <taxon>Scleractinia</taxon>
        <taxon>Fungiina</taxon>
        <taxon>Poritidae</taxon>
        <taxon>Porites</taxon>
    </lineage>
</organism>
<comment type="catalytic activity">
    <reaction evidence="4">
        <text>Couples ATP hydrolysis with the unwinding of duplex DNA by translocating in the 3'-5' direction.</text>
        <dbReference type="EC" id="5.6.2.4"/>
    </reaction>
</comment>
<dbReference type="CDD" id="cd18785">
    <property type="entry name" value="SF2_C"/>
    <property type="match status" value="1"/>
</dbReference>
<name>A0ABN8R1C8_9CNID</name>
<keyword evidence="3" id="KW-0067">ATP-binding</keyword>
<gene>
    <name evidence="7" type="ORF">PLOB_00012015</name>
</gene>
<feature type="non-terminal residue" evidence="7">
    <location>
        <position position="1"/>
    </location>
</feature>
<proteinExistence type="inferred from homology"/>